<evidence type="ECO:0000313" key="4">
    <source>
        <dbReference type="Proteomes" id="UP000671828"/>
    </source>
</evidence>
<feature type="compositionally biased region" description="Pro residues" evidence="1">
    <location>
        <begin position="53"/>
        <end position="74"/>
    </location>
</feature>
<dbReference type="InterPro" id="IPR042104">
    <property type="entry name" value="PKS_dehydratase_sf"/>
</dbReference>
<dbReference type="AlphaFoldDB" id="A0A8T8HXY6"/>
<dbReference type="InterPro" id="IPR049551">
    <property type="entry name" value="PKS_DH_C"/>
</dbReference>
<sequence>MDDRVCRLDVADDGEHAVRGRVRREVGAPDGRVLRRDRLHAEAVVEFAGGRPAPEPPDPPDPGAPPDPPDPGAPPGAGFRYAAGPVALDQPFTGLVGVRVGDGRARARFRPAHGGGAARRAALRLPVLLVDALLQGALLARHPGAAGGLLPVPVGVARVDLLSAHNDVELLDRHGDGIAVVADGDGAAALAPDGTPLLRLAGVRAVDVARGREVSRAG</sequence>
<gene>
    <name evidence="3" type="ORF">J7S33_31520</name>
</gene>
<reference evidence="3" key="1">
    <citation type="submission" date="2021-04" db="EMBL/GenBank/DDBJ databases">
        <title>Saccharothrix algeriensis WGS.</title>
        <authorList>
            <person name="Stuskova K."/>
            <person name="Hakalova E."/>
            <person name="Tebbal A.B."/>
            <person name="Eichmeier A."/>
        </authorList>
    </citation>
    <scope>NUCLEOTIDE SEQUENCE</scope>
    <source>
        <strain evidence="3">NRRL B-24137</strain>
    </source>
</reference>
<name>A0A8T8HXY6_9PSEU</name>
<feature type="region of interest" description="Disordered" evidence="1">
    <location>
        <begin position="47"/>
        <end position="80"/>
    </location>
</feature>
<evidence type="ECO:0000259" key="2">
    <source>
        <dbReference type="Pfam" id="PF14765"/>
    </source>
</evidence>
<proteinExistence type="predicted"/>
<dbReference type="Pfam" id="PF14765">
    <property type="entry name" value="PS-DH"/>
    <property type="match status" value="1"/>
</dbReference>
<organism evidence="3 4">
    <name type="scientific">Saccharothrix algeriensis</name>
    <dbReference type="NCBI Taxonomy" id="173560"/>
    <lineage>
        <taxon>Bacteria</taxon>
        <taxon>Bacillati</taxon>
        <taxon>Actinomycetota</taxon>
        <taxon>Actinomycetes</taxon>
        <taxon>Pseudonocardiales</taxon>
        <taxon>Pseudonocardiaceae</taxon>
        <taxon>Saccharothrix</taxon>
    </lineage>
</organism>
<feature type="domain" description="Polyketide synthase dehydratase" evidence="2">
    <location>
        <begin position="90"/>
        <end position="210"/>
    </location>
</feature>
<evidence type="ECO:0000256" key="1">
    <source>
        <dbReference type="SAM" id="MobiDB-lite"/>
    </source>
</evidence>
<protein>
    <submittedName>
        <fullName evidence="3">Polyketide synthase dehydratase domain-containing protein</fullName>
    </submittedName>
</protein>
<dbReference type="Gene3D" id="3.10.129.110">
    <property type="entry name" value="Polyketide synthase dehydratase"/>
    <property type="match status" value="1"/>
</dbReference>
<accession>A0A8T8HXY6</accession>
<evidence type="ECO:0000313" key="3">
    <source>
        <dbReference type="EMBL" id="QTR03392.1"/>
    </source>
</evidence>
<dbReference type="EMBL" id="CP072788">
    <property type="protein sequence ID" value="QTR03392.1"/>
    <property type="molecule type" value="Genomic_DNA"/>
</dbReference>
<dbReference type="Proteomes" id="UP000671828">
    <property type="component" value="Chromosome"/>
</dbReference>